<dbReference type="InterPro" id="IPR029063">
    <property type="entry name" value="SAM-dependent_MTases_sf"/>
</dbReference>
<dbReference type="OrthoDB" id="9810066at2"/>
<dbReference type="SUPFAM" id="SSF53335">
    <property type="entry name" value="S-adenosyl-L-methionine-dependent methyltransferases"/>
    <property type="match status" value="1"/>
</dbReference>
<dbReference type="Pfam" id="PF01135">
    <property type="entry name" value="PCMT"/>
    <property type="match status" value="1"/>
</dbReference>
<proteinExistence type="inferred from homology"/>
<dbReference type="PANTHER" id="PTHR11579:SF18">
    <property type="entry name" value="PROTEIN-L-ISOASPARTATE O-METHYLTRANSFERASE"/>
    <property type="match status" value="1"/>
</dbReference>
<organism evidence="4 5">
    <name type="scientific">Vulcaniibacterium tengchongense</name>
    <dbReference type="NCBI Taxonomy" id="1273429"/>
    <lineage>
        <taxon>Bacteria</taxon>
        <taxon>Pseudomonadati</taxon>
        <taxon>Pseudomonadota</taxon>
        <taxon>Gammaproteobacteria</taxon>
        <taxon>Lysobacterales</taxon>
        <taxon>Lysobacteraceae</taxon>
        <taxon>Vulcaniibacterium</taxon>
    </lineage>
</organism>
<reference evidence="4 5" key="1">
    <citation type="submission" date="2018-11" db="EMBL/GenBank/DDBJ databases">
        <title>Genomic Encyclopedia of Type Strains, Phase IV (KMG-IV): sequencing the most valuable type-strain genomes for metagenomic binning, comparative biology and taxonomic classification.</title>
        <authorList>
            <person name="Goeker M."/>
        </authorList>
    </citation>
    <scope>NUCLEOTIDE SEQUENCE [LARGE SCALE GENOMIC DNA]</scope>
    <source>
        <strain evidence="4 5">DSM 25623</strain>
    </source>
</reference>
<evidence type="ECO:0000256" key="3">
    <source>
        <dbReference type="ARBA" id="ARBA00030757"/>
    </source>
</evidence>
<evidence type="ECO:0000256" key="2">
    <source>
        <dbReference type="ARBA" id="ARBA00013346"/>
    </source>
</evidence>
<gene>
    <name evidence="4" type="ORF">EDC50_2662</name>
</gene>
<dbReference type="Gene3D" id="3.40.50.150">
    <property type="entry name" value="Vaccinia Virus protein VP39"/>
    <property type="match status" value="1"/>
</dbReference>
<dbReference type="RefSeq" id="WP_123770985.1">
    <property type="nucleotide sequence ID" value="NZ_RKQN01000004.1"/>
</dbReference>
<evidence type="ECO:0000313" key="5">
    <source>
        <dbReference type="Proteomes" id="UP000269708"/>
    </source>
</evidence>
<evidence type="ECO:0000313" key="4">
    <source>
        <dbReference type="EMBL" id="RPE75768.1"/>
    </source>
</evidence>
<keyword evidence="4" id="KW-0489">Methyltransferase</keyword>
<protein>
    <recommendedName>
        <fullName evidence="2">Protein-L-isoaspartate O-methyltransferase</fullName>
    </recommendedName>
    <alternativeName>
        <fullName evidence="3">Protein L-isoaspartyl methyltransferase</fullName>
    </alternativeName>
</protein>
<dbReference type="GO" id="GO:0005737">
    <property type="term" value="C:cytoplasm"/>
    <property type="evidence" value="ECO:0007669"/>
    <property type="project" value="TreeGrafter"/>
</dbReference>
<keyword evidence="4" id="KW-0808">Transferase</keyword>
<dbReference type="InterPro" id="IPR000682">
    <property type="entry name" value="PCMT"/>
</dbReference>
<dbReference type="AlphaFoldDB" id="A0A3N4V021"/>
<dbReference type="CDD" id="cd02440">
    <property type="entry name" value="AdoMet_MTases"/>
    <property type="match status" value="1"/>
</dbReference>
<dbReference type="EMBL" id="RKQN01000004">
    <property type="protein sequence ID" value="RPE75768.1"/>
    <property type="molecule type" value="Genomic_DNA"/>
</dbReference>
<dbReference type="GO" id="GO:0004719">
    <property type="term" value="F:protein-L-isoaspartate (D-aspartate) O-methyltransferase activity"/>
    <property type="evidence" value="ECO:0007669"/>
    <property type="project" value="InterPro"/>
</dbReference>
<evidence type="ECO:0000256" key="1">
    <source>
        <dbReference type="ARBA" id="ARBA00005369"/>
    </source>
</evidence>
<accession>A0A3N4V021</accession>
<dbReference type="Proteomes" id="UP000269708">
    <property type="component" value="Unassembled WGS sequence"/>
</dbReference>
<name>A0A3N4V021_9GAMM</name>
<sequence>MNTMDYAKARELMVEQQVRPWDVLDPRVLDTLATLPREAFVPEPHRALAYADLALPLGHGEQTMKPVVEGRALQALAVDPTDDVLEIGTGSGFLTACLGRLAREVVSLELHADLAERARAALAAQGIGNAQVVVGDAFAWTPTRRFGAILVGGAVDTIPQRFLDWLQPGGRMFVVHGRSPAMEAVLVRNDVNGTRIESLFETDLPYLVGAAPVPTFEF</sequence>
<comment type="similarity">
    <text evidence="1">Belongs to the methyltransferase superfamily. L-isoaspartyl/D-aspartyl protein methyltransferase family.</text>
</comment>
<dbReference type="PANTHER" id="PTHR11579">
    <property type="entry name" value="PROTEIN-L-ISOASPARTATE O-METHYLTRANSFERASE"/>
    <property type="match status" value="1"/>
</dbReference>
<keyword evidence="5" id="KW-1185">Reference proteome</keyword>
<comment type="caution">
    <text evidence="4">The sequence shown here is derived from an EMBL/GenBank/DDBJ whole genome shotgun (WGS) entry which is preliminary data.</text>
</comment>
<dbReference type="GO" id="GO:0032259">
    <property type="term" value="P:methylation"/>
    <property type="evidence" value="ECO:0007669"/>
    <property type="project" value="UniProtKB-KW"/>
</dbReference>